<proteinExistence type="predicted"/>
<organism evidence="1 2">
    <name type="scientific">Coprobacter tertius</name>
    <dbReference type="NCBI Taxonomy" id="2944915"/>
    <lineage>
        <taxon>Bacteria</taxon>
        <taxon>Pseudomonadati</taxon>
        <taxon>Bacteroidota</taxon>
        <taxon>Bacteroidia</taxon>
        <taxon>Bacteroidales</taxon>
        <taxon>Barnesiellaceae</taxon>
        <taxon>Coprobacter</taxon>
    </lineage>
</organism>
<gene>
    <name evidence="1" type="ORF">NMU02_11540</name>
</gene>
<dbReference type="Proteomes" id="UP001205603">
    <property type="component" value="Unassembled WGS sequence"/>
</dbReference>
<dbReference type="EMBL" id="JANDHW010000013">
    <property type="protein sequence ID" value="MCP9612724.1"/>
    <property type="molecule type" value="Genomic_DNA"/>
</dbReference>
<accession>A0ABT1MJB8</accession>
<protein>
    <recommendedName>
        <fullName evidence="3">Lipoprotein</fullName>
    </recommendedName>
</protein>
<comment type="caution">
    <text evidence="1">The sequence shown here is derived from an EMBL/GenBank/DDBJ whole genome shotgun (WGS) entry which is preliminary data.</text>
</comment>
<evidence type="ECO:0008006" key="3">
    <source>
        <dbReference type="Google" id="ProtNLM"/>
    </source>
</evidence>
<sequence length="268" mass="31716">MFRKLISHIYYIIFITTLFSCENINRNKVSFTAGFSNIESSVKGYRFDRDSLFSSLINKIDSVKEFIPVIHFYVDSIVPQYSQWEYNMFSDYILTHPNKYLTKMKLDSLTLVTLAESDDGYFHYFLLDRCDSIIYHKFSDTYHTIILNRRYKDWNDDGENEIVEHRLYIGQNWTTTSEFVFSLKNDKLNLIFCIELSEENCVSSDPQGYGRLITRQYRKKGNGLYYITQLERRCNCSTPETKPDKVLSVTHYTISTNDLIKRYGNNTN</sequence>
<dbReference type="PROSITE" id="PS51257">
    <property type="entry name" value="PROKAR_LIPOPROTEIN"/>
    <property type="match status" value="1"/>
</dbReference>
<reference evidence="1 2" key="1">
    <citation type="submission" date="2022-07" db="EMBL/GenBank/DDBJ databases">
        <title>Fecal culturing of patients with breast cancer.</title>
        <authorList>
            <person name="Teng N.M.Y."/>
            <person name="Kiu R."/>
            <person name="Evans R."/>
            <person name="Baker D.J."/>
            <person name="Zenner C."/>
            <person name="Robinson S.D."/>
            <person name="Hall L.J."/>
        </authorList>
    </citation>
    <scope>NUCLEOTIDE SEQUENCE [LARGE SCALE GENOMIC DNA]</scope>
    <source>
        <strain evidence="1 2">LH1063</strain>
    </source>
</reference>
<name>A0ABT1MJB8_9BACT</name>
<dbReference type="RefSeq" id="WP_255028071.1">
    <property type="nucleotide sequence ID" value="NZ_JANDHW010000013.1"/>
</dbReference>
<evidence type="ECO:0000313" key="2">
    <source>
        <dbReference type="Proteomes" id="UP001205603"/>
    </source>
</evidence>
<evidence type="ECO:0000313" key="1">
    <source>
        <dbReference type="EMBL" id="MCP9612724.1"/>
    </source>
</evidence>
<keyword evidence="2" id="KW-1185">Reference proteome</keyword>